<feature type="region of interest" description="Disordered" evidence="1">
    <location>
        <begin position="143"/>
        <end position="259"/>
    </location>
</feature>
<evidence type="ECO:0000313" key="4">
    <source>
        <dbReference type="Proteomes" id="UP001162060"/>
    </source>
</evidence>
<evidence type="ECO:0008006" key="5">
    <source>
        <dbReference type="Google" id="ProtNLM"/>
    </source>
</evidence>
<gene>
    <name evidence="3" type="ORF">PM001_LOCUS9627</name>
</gene>
<proteinExistence type="predicted"/>
<name>A0AAV1TSR9_9STRA</name>
<accession>A0AAV1TSR9</accession>
<keyword evidence="2" id="KW-0812">Transmembrane</keyword>
<sequence length="289" mass="31684">MPSTVAVDDAIRTLSVELTKDKDAAVIGKTEAEKTVLTHYAAKGRRRAAMGAIAGSSVMAGLWKMSKNRQRLAGAFAMVSGGLFGASYGVISIRRDLLSDLLMLPPDKSPFATHARTILTSKIPENTFVQELNEKFKDSLATTDSWTDDADAPRTSGPKPSIGLPSPAHRFDNKSDHIISSTTGFDLSRTKKDPSDDDFGEPNNSESRLPIFFGAKPSSDEASDDGNNNTPLPRDRFTRDTRRSNPDKNAAPLRHDEDDYFFDVAGSQDAPVQPTTWEEIRRRAAEQRK</sequence>
<feature type="compositionally biased region" description="Basic and acidic residues" evidence="1">
    <location>
        <begin position="233"/>
        <end position="246"/>
    </location>
</feature>
<dbReference type="EMBL" id="CAKLBY020000075">
    <property type="protein sequence ID" value="CAK7924477.1"/>
    <property type="molecule type" value="Genomic_DNA"/>
</dbReference>
<evidence type="ECO:0000256" key="1">
    <source>
        <dbReference type="SAM" id="MobiDB-lite"/>
    </source>
</evidence>
<reference evidence="3" key="1">
    <citation type="submission" date="2024-01" db="EMBL/GenBank/DDBJ databases">
        <authorList>
            <person name="Webb A."/>
        </authorList>
    </citation>
    <scope>NUCLEOTIDE SEQUENCE</scope>
    <source>
        <strain evidence="3">Pm1</strain>
    </source>
</reference>
<keyword evidence="2" id="KW-0472">Membrane</keyword>
<dbReference type="AlphaFoldDB" id="A0AAV1TSR9"/>
<comment type="caution">
    <text evidence="3">The sequence shown here is derived from an EMBL/GenBank/DDBJ whole genome shotgun (WGS) entry which is preliminary data.</text>
</comment>
<evidence type="ECO:0000313" key="3">
    <source>
        <dbReference type="EMBL" id="CAK7924477.1"/>
    </source>
</evidence>
<feature type="transmembrane region" description="Helical" evidence="2">
    <location>
        <begin position="72"/>
        <end position="93"/>
    </location>
</feature>
<protein>
    <recommendedName>
        <fullName evidence="5">Transmembrane protein</fullName>
    </recommendedName>
</protein>
<keyword evidence="2" id="KW-1133">Transmembrane helix</keyword>
<dbReference type="Proteomes" id="UP001162060">
    <property type="component" value="Unassembled WGS sequence"/>
</dbReference>
<evidence type="ECO:0000256" key="2">
    <source>
        <dbReference type="SAM" id="Phobius"/>
    </source>
</evidence>
<organism evidence="3 4">
    <name type="scientific">Peronospora matthiolae</name>
    <dbReference type="NCBI Taxonomy" id="2874970"/>
    <lineage>
        <taxon>Eukaryota</taxon>
        <taxon>Sar</taxon>
        <taxon>Stramenopiles</taxon>
        <taxon>Oomycota</taxon>
        <taxon>Peronosporomycetes</taxon>
        <taxon>Peronosporales</taxon>
        <taxon>Peronosporaceae</taxon>
        <taxon>Peronospora</taxon>
    </lineage>
</organism>